<accession>A0A5F7ZFI1</accession>
<dbReference type="PANTHER" id="PTHR12138">
    <property type="entry name" value="PRIMATE-EXPANDED PROTEIN FAMILY"/>
    <property type="match status" value="1"/>
</dbReference>
<name>A0A5F7ZFI1_MACMU</name>
<reference evidence="1" key="3">
    <citation type="submission" date="2025-08" db="UniProtKB">
        <authorList>
            <consortium name="Ensembl"/>
        </authorList>
    </citation>
    <scope>IDENTIFICATION</scope>
    <source>
        <strain evidence="1">17573</strain>
    </source>
</reference>
<dbReference type="VEuPathDB" id="HostDB:ENSMMUG00000053375"/>
<keyword evidence="2" id="KW-1185">Reference proteome</keyword>
<proteinExistence type="predicted"/>
<dbReference type="GeneTree" id="ENSGT01120000271815"/>
<reference evidence="1" key="4">
    <citation type="submission" date="2025-09" db="UniProtKB">
        <authorList>
            <consortium name="Ensembl"/>
        </authorList>
    </citation>
    <scope>IDENTIFICATION</scope>
    <source>
        <strain evidence="1">17573</strain>
    </source>
</reference>
<dbReference type="AlphaFoldDB" id="A0A5F7ZFI1"/>
<dbReference type="PRINTS" id="PR02045">
    <property type="entry name" value="F138DOMAIN"/>
</dbReference>
<evidence type="ECO:0000313" key="1">
    <source>
        <dbReference type="Ensembl" id="ENSMMUP00000063384.1"/>
    </source>
</evidence>
<dbReference type="Proteomes" id="UP000006718">
    <property type="component" value="Chromosome 4"/>
</dbReference>
<reference evidence="1" key="2">
    <citation type="submission" date="2019-01" db="EMBL/GenBank/DDBJ databases">
        <authorList>
            <person name="Graves T."/>
            <person name="Eichler E.E."/>
            <person name="Wilson R.K."/>
        </authorList>
    </citation>
    <scope>NUCLEOTIDE SEQUENCE [LARGE SCALE GENOMIC DNA]</scope>
    <source>
        <strain evidence="1">17573</strain>
    </source>
</reference>
<organism evidence="1 2">
    <name type="scientific">Macaca mulatta</name>
    <name type="common">Rhesus macaque</name>
    <dbReference type="NCBI Taxonomy" id="9544"/>
    <lineage>
        <taxon>Eukaryota</taxon>
        <taxon>Metazoa</taxon>
        <taxon>Chordata</taxon>
        <taxon>Craniata</taxon>
        <taxon>Vertebrata</taxon>
        <taxon>Euteleostomi</taxon>
        <taxon>Mammalia</taxon>
        <taxon>Eutheria</taxon>
        <taxon>Euarchontoglires</taxon>
        <taxon>Primates</taxon>
        <taxon>Haplorrhini</taxon>
        <taxon>Catarrhini</taxon>
        <taxon>Cercopithecidae</taxon>
        <taxon>Cercopithecinae</taxon>
        <taxon>Macaca</taxon>
    </lineage>
</organism>
<dbReference type="Ensembl" id="ENSMMUT00000099239.1">
    <property type="protein sequence ID" value="ENSMMUP00000063384.1"/>
    <property type="gene ID" value="ENSMMUG00000053375.1"/>
</dbReference>
<dbReference type="InParanoid" id="A0A5F7ZFI1"/>
<reference evidence="2" key="1">
    <citation type="journal article" date="2007" name="Science">
        <title>Evolutionary and biomedical insights from the rhesus macaque genome.</title>
        <authorList>
            <person name="Gibbs R.A."/>
            <person name="Rogers J."/>
            <person name="Katze M.G."/>
            <person name="Bumgarner R."/>
            <person name="Weinstock G.M."/>
            <person name="Mardis E.R."/>
            <person name="Remington K.A."/>
            <person name="Strausberg R.L."/>
            <person name="Venter J.C."/>
            <person name="Wilson R.K."/>
            <person name="Batzer M.A."/>
            <person name="Bustamante C.D."/>
            <person name="Eichler E.E."/>
            <person name="Hahn M.W."/>
            <person name="Hardison R.C."/>
            <person name="Makova K.D."/>
            <person name="Miller W."/>
            <person name="Milosavljevic A."/>
            <person name="Palermo R.E."/>
            <person name="Siepel A."/>
            <person name="Sikela J.M."/>
            <person name="Attaway T."/>
            <person name="Bell S."/>
            <person name="Bernard K.E."/>
            <person name="Buhay C.J."/>
            <person name="Chandrabose M.N."/>
            <person name="Dao M."/>
            <person name="Davis C."/>
            <person name="Delehaunty K.D."/>
            <person name="Ding Y."/>
            <person name="Dinh H.H."/>
            <person name="Dugan-Rocha S."/>
            <person name="Fulton L.A."/>
            <person name="Gabisi R.A."/>
            <person name="Garner T.T."/>
            <person name="Godfrey J."/>
            <person name="Hawes A.C."/>
            <person name="Hernandez J."/>
            <person name="Hines S."/>
            <person name="Holder M."/>
            <person name="Hume J."/>
            <person name="Jhangiani S.N."/>
            <person name="Joshi V."/>
            <person name="Khan Z.M."/>
            <person name="Kirkness E.F."/>
            <person name="Cree A."/>
            <person name="Fowler R.G."/>
            <person name="Lee S."/>
            <person name="Lewis L.R."/>
            <person name="Li Z."/>
            <person name="Liu Y.-S."/>
            <person name="Moore S.M."/>
            <person name="Muzny D."/>
            <person name="Nazareth L.V."/>
            <person name="Ngo D.N."/>
            <person name="Okwuonu G.O."/>
            <person name="Pai G."/>
            <person name="Parker D."/>
            <person name="Paul H.A."/>
            <person name="Pfannkoch C."/>
            <person name="Pohl C.S."/>
            <person name="Rogers Y.-H.C."/>
            <person name="Ruiz S.J."/>
            <person name="Sabo A."/>
            <person name="Santibanez J."/>
            <person name="Schneider B.W."/>
            <person name="Smith S.M."/>
            <person name="Sodergren E."/>
            <person name="Svatek A.F."/>
            <person name="Utterback T.R."/>
            <person name="Vattathil S."/>
            <person name="Warren W."/>
            <person name="White C.S."/>
            <person name="Chinwalla A.T."/>
            <person name="Feng Y."/>
            <person name="Halpern A.L."/>
            <person name="Hillier L.W."/>
            <person name="Huang X."/>
            <person name="Minx P."/>
            <person name="Nelson J.O."/>
            <person name="Pepin K.H."/>
            <person name="Qin X."/>
            <person name="Sutton G.G."/>
            <person name="Venter E."/>
            <person name="Walenz B.P."/>
            <person name="Wallis J.W."/>
            <person name="Worley K.C."/>
            <person name="Yang S.-P."/>
            <person name="Jones S.M."/>
            <person name="Marra M.A."/>
            <person name="Rocchi M."/>
            <person name="Schein J.E."/>
            <person name="Baertsch R."/>
            <person name="Clarke L."/>
            <person name="Csuros M."/>
            <person name="Glasscock J."/>
            <person name="Harris R.A."/>
            <person name="Havlak P."/>
            <person name="Jackson A.R."/>
            <person name="Jiang H."/>
            <person name="Liu Y."/>
            <person name="Messina D.N."/>
            <person name="Shen Y."/>
            <person name="Song H.X.-Z."/>
            <person name="Wylie T."/>
            <person name="Zhang L."/>
            <person name="Birney E."/>
            <person name="Han K."/>
            <person name="Konkel M.K."/>
            <person name="Lee J."/>
            <person name="Smit A.F.A."/>
            <person name="Ullmer B."/>
            <person name="Wang H."/>
            <person name="Xing J."/>
            <person name="Burhans R."/>
            <person name="Cheng Z."/>
            <person name="Karro J.E."/>
            <person name="Ma J."/>
            <person name="Raney B."/>
            <person name="She X."/>
            <person name="Cox M.J."/>
            <person name="Demuth J.P."/>
            <person name="Dumas L.J."/>
            <person name="Han S.-G."/>
            <person name="Hopkins J."/>
            <person name="Karimpour-Fard A."/>
            <person name="Kim Y.H."/>
            <person name="Pollack J.R."/>
            <person name="Vinar T."/>
            <person name="Addo-Quaye C."/>
            <person name="Degenhardt J."/>
            <person name="Denby A."/>
            <person name="Hubisz M.J."/>
            <person name="Indap A."/>
            <person name="Kosiol C."/>
            <person name="Lahn B.T."/>
            <person name="Lawson H.A."/>
            <person name="Marklein A."/>
            <person name="Nielsen R."/>
            <person name="Vallender E.J."/>
            <person name="Clark A.G."/>
            <person name="Ferguson B."/>
            <person name="Hernandez R.D."/>
            <person name="Hirani K."/>
            <person name="Kehrer-Sawatzki H."/>
            <person name="Kolb J."/>
            <person name="Patil S."/>
            <person name="Pu L.-L."/>
            <person name="Ren Y."/>
            <person name="Smith D.G."/>
            <person name="Wheeler D.A."/>
            <person name="Schenck I."/>
            <person name="Ball E.V."/>
            <person name="Chen R."/>
            <person name="Cooper D.N."/>
            <person name="Giardine B."/>
            <person name="Hsu F."/>
            <person name="Kent W.J."/>
            <person name="Lesk A."/>
            <person name="Nelson D.L."/>
            <person name="O'brien W.E."/>
            <person name="Pruefer K."/>
            <person name="Stenson P.D."/>
            <person name="Wallace J.C."/>
            <person name="Ke H."/>
            <person name="Liu X.-M."/>
            <person name="Wang P."/>
            <person name="Xiang A.P."/>
            <person name="Yang F."/>
            <person name="Barber G.P."/>
            <person name="Haussler D."/>
            <person name="Karolchik D."/>
            <person name="Kern A.D."/>
            <person name="Kuhn R.M."/>
            <person name="Smith K.E."/>
            <person name="Zwieg A.S."/>
        </authorList>
    </citation>
    <scope>NUCLEOTIDE SEQUENCE [LARGE SCALE GENOMIC DNA]</scope>
    <source>
        <strain evidence="2">17573</strain>
    </source>
</reference>
<dbReference type="PANTHER" id="PTHR12138:SF152">
    <property type="entry name" value="C2H2-TYPE DOMAIN-CONTAINING PROTEIN"/>
    <property type="match status" value="1"/>
</dbReference>
<protein>
    <submittedName>
        <fullName evidence="1">Uncharacterized protein</fullName>
    </submittedName>
</protein>
<evidence type="ECO:0000313" key="2">
    <source>
        <dbReference type="Proteomes" id="UP000006718"/>
    </source>
</evidence>
<dbReference type="Bgee" id="ENSMMUG00000053375">
    <property type="expression patterns" value="Expressed in adipose tissue and 2 other cell types or tissues"/>
</dbReference>
<sequence length="124" mass="13514">SQLTATSTSQLLLLQPPELGLQAHVAGITSTCHHTKLIFLFLVETGFCYVGQAGLKLLTSDDPPASASQSAGITGMSHHARHGPSILFSPYGFLLSPWHTHVGMGCRGHLLIRRHHEQNRRQKT</sequence>